<dbReference type="Proteomes" id="UP000001656">
    <property type="component" value="Chromosome"/>
</dbReference>
<dbReference type="InterPro" id="IPR036280">
    <property type="entry name" value="Multihaem_cyt_sf"/>
</dbReference>
<dbReference type="RefSeq" id="WP_013238224.1">
    <property type="nucleotide sequence ID" value="NC_014328.1"/>
</dbReference>
<evidence type="ECO:0000313" key="1">
    <source>
        <dbReference type="EMBL" id="ADK14627.1"/>
    </source>
</evidence>
<accession>D8GTH8</accession>
<dbReference type="InterPro" id="IPR010181">
    <property type="entry name" value="CGCAxxGCC_motif"/>
</dbReference>
<dbReference type="HOGENOM" id="CLU_091283_0_0_9"/>
<evidence type="ECO:0000313" key="2">
    <source>
        <dbReference type="EMBL" id="OAA85864.1"/>
    </source>
</evidence>
<gene>
    <name evidence="1" type="ordered locus">CLJU_c15630</name>
    <name evidence="2" type="ORF">WX45_00069</name>
</gene>
<dbReference type="SUPFAM" id="SSF48695">
    <property type="entry name" value="Multiheme cytochromes"/>
    <property type="match status" value="1"/>
</dbReference>
<dbReference type="AlphaFoldDB" id="D8GTH8"/>
<protein>
    <submittedName>
        <fullName evidence="2">Redox-active protein (C_GCAxxG_C_C)</fullName>
    </submittedName>
</protein>
<dbReference type="KEGG" id="clj:CLJU_c15630"/>
<reference evidence="2 4" key="3">
    <citation type="journal article" date="2016" name="Biotechnol. Bioeng.">
        <title>Traits of selected Clostridium strains for syngas fermentation to ethanol.</title>
        <authorList>
            <person name="Martin M.E."/>
            <person name="Richter H."/>
            <person name="Saha S."/>
            <person name="Angenent L.T."/>
        </authorList>
    </citation>
    <scope>NUCLEOTIDE SEQUENCE [LARGE SCALE GENOMIC DNA]</scope>
    <source>
        <strain evidence="2 4">PETC</strain>
    </source>
</reference>
<sequence>MNNIIDLHKVRTMAENYYRNGDFYCSESIVKTIKDEFNLPVSDDIIKMASGFPVGIGGSGCTCGAVTGGIMAIGLFFGRCEPKDERVNKAMALSKELHDIFKDKHKCLCCRVLTKDMTLSSEEHMKQCIYFTGEVAEESAKIIARELNLKVK</sequence>
<proteinExistence type="predicted"/>
<dbReference type="NCBIfam" id="TIGR01909">
    <property type="entry name" value="C_GCAxxG_C_C"/>
    <property type="match status" value="1"/>
</dbReference>
<dbReference type="PATRIC" id="fig|748727.19.peg.675"/>
<reference evidence="1 3" key="2">
    <citation type="journal article" date="2010" name="Proc. Natl. Acad. Sci. U.S.A.">
        <title>Clostridium ljungdahlii represents a microbial production platform based on syngas.</title>
        <authorList>
            <person name="Kopke M."/>
            <person name="Held C."/>
            <person name="Hujer S."/>
            <person name="Liesegang H."/>
            <person name="Wiezer A."/>
            <person name="Wollherr A."/>
            <person name="Ehrenreich A."/>
            <person name="Liebl W."/>
            <person name="Gottschalk G."/>
            <person name="Durre P."/>
        </authorList>
    </citation>
    <scope>NUCLEOTIDE SEQUENCE [LARGE SCALE GENOMIC DNA]</scope>
    <source>
        <strain evidence="3">ATCC 55383 / DSM 13528 / PETC</strain>
        <strain evidence="1">DSM 13528</strain>
    </source>
</reference>
<dbReference type="EMBL" id="LITS01000016">
    <property type="protein sequence ID" value="OAA85864.1"/>
    <property type="molecule type" value="Genomic_DNA"/>
</dbReference>
<dbReference type="EMBL" id="CP001666">
    <property type="protein sequence ID" value="ADK14627.1"/>
    <property type="molecule type" value="Genomic_DNA"/>
</dbReference>
<evidence type="ECO:0000313" key="3">
    <source>
        <dbReference type="Proteomes" id="UP000001656"/>
    </source>
</evidence>
<dbReference type="STRING" id="748727.CLJU_c15630"/>
<dbReference type="eggNOG" id="ENOG5030CC5">
    <property type="taxonomic scope" value="Bacteria"/>
</dbReference>
<reference evidence="1" key="1">
    <citation type="submission" date="2009-07" db="EMBL/GenBank/DDBJ databases">
        <authorList>
            <person name="Koepke M."/>
            <person name="Hujer S."/>
            <person name="Held C."/>
            <person name="Wiezer A."/>
            <person name="Liesegang H."/>
            <person name="Ehrenreich A."/>
            <person name="Gottschalk G."/>
            <person name="Duerre P."/>
        </authorList>
    </citation>
    <scope>NUCLEOTIDE SEQUENCE</scope>
    <source>
        <strain evidence="1">DSM 13528</strain>
    </source>
</reference>
<dbReference type="OrthoDB" id="190287at2"/>
<dbReference type="Pfam" id="PF09719">
    <property type="entry name" value="C_GCAxxG_C_C"/>
    <property type="match status" value="1"/>
</dbReference>
<name>D8GTH8_CLOLD</name>
<dbReference type="Proteomes" id="UP000077020">
    <property type="component" value="Unassembled WGS sequence"/>
</dbReference>
<evidence type="ECO:0000313" key="4">
    <source>
        <dbReference type="Proteomes" id="UP000077020"/>
    </source>
</evidence>
<keyword evidence="4" id="KW-1185">Reference proteome</keyword>
<organism evidence="1 3">
    <name type="scientific">Clostridium ljungdahlii (strain ATCC 55383 / DSM 13528 / PETC)</name>
    <dbReference type="NCBI Taxonomy" id="748727"/>
    <lineage>
        <taxon>Bacteria</taxon>
        <taxon>Bacillati</taxon>
        <taxon>Bacillota</taxon>
        <taxon>Clostridia</taxon>
        <taxon>Eubacteriales</taxon>
        <taxon>Clostridiaceae</taxon>
        <taxon>Clostridium</taxon>
    </lineage>
</organism>